<accession>A0A1N7C1R9</accession>
<comment type="subcellular location">
    <subcellularLocation>
        <location evidence="1">Cell outer membrane</location>
        <topology evidence="1">Lipid-anchor</topology>
    </subcellularLocation>
</comment>
<evidence type="ECO:0000256" key="3">
    <source>
        <dbReference type="ARBA" id="ARBA00011245"/>
    </source>
</evidence>
<keyword evidence="9" id="KW-0564">Palmitate</keyword>
<dbReference type="GO" id="GO:0009279">
    <property type="term" value="C:cell outer membrane"/>
    <property type="evidence" value="ECO:0007669"/>
    <property type="project" value="UniProtKB-SubCell"/>
</dbReference>
<evidence type="ECO:0000256" key="1">
    <source>
        <dbReference type="ARBA" id="ARBA00004459"/>
    </source>
</evidence>
<evidence type="ECO:0000256" key="12">
    <source>
        <dbReference type="ARBA" id="ARBA00023288"/>
    </source>
</evidence>
<proteinExistence type="inferred from homology"/>
<keyword evidence="15" id="KW-1185">Reference proteome</keyword>
<keyword evidence="12 14" id="KW-0449">Lipoprotein</keyword>
<keyword evidence="11" id="KW-0998">Cell outer membrane</keyword>
<evidence type="ECO:0000256" key="7">
    <source>
        <dbReference type="ARBA" id="ARBA00022927"/>
    </source>
</evidence>
<evidence type="ECO:0000256" key="6">
    <source>
        <dbReference type="ARBA" id="ARBA00022729"/>
    </source>
</evidence>
<evidence type="ECO:0000313" key="14">
    <source>
        <dbReference type="EMBL" id="SIR57571.1"/>
    </source>
</evidence>
<comment type="similarity">
    <text evidence="2">Belongs to the LolB family.</text>
</comment>
<evidence type="ECO:0000256" key="11">
    <source>
        <dbReference type="ARBA" id="ARBA00023237"/>
    </source>
</evidence>
<reference evidence="15" key="1">
    <citation type="submission" date="2017-01" db="EMBL/GenBank/DDBJ databases">
        <authorList>
            <person name="Varghese N."/>
            <person name="Submissions S."/>
        </authorList>
    </citation>
    <scope>NUCLEOTIDE SEQUENCE [LARGE SCALE GENOMIC DNA]</scope>
    <source>
        <strain evidence="15">ATCC 51758</strain>
    </source>
</reference>
<keyword evidence="7" id="KW-0653">Protein transport</keyword>
<keyword evidence="10" id="KW-0143">Chaperone</keyword>
<dbReference type="STRING" id="34027.SAMN05421829_12136"/>
<evidence type="ECO:0000256" key="2">
    <source>
        <dbReference type="ARBA" id="ARBA00009696"/>
    </source>
</evidence>
<dbReference type="EMBL" id="FTMD01000021">
    <property type="protein sequence ID" value="SIR57571.1"/>
    <property type="molecule type" value="Genomic_DNA"/>
</dbReference>
<organism evidence="14 15">
    <name type="scientific">Aromatoleum tolulyticum</name>
    <dbReference type="NCBI Taxonomy" id="34027"/>
    <lineage>
        <taxon>Bacteria</taxon>
        <taxon>Pseudomonadati</taxon>
        <taxon>Pseudomonadota</taxon>
        <taxon>Betaproteobacteria</taxon>
        <taxon>Rhodocyclales</taxon>
        <taxon>Rhodocyclaceae</taxon>
        <taxon>Aromatoleum</taxon>
    </lineage>
</organism>
<sequence>MKRTASRTAGRAVAAALATLLLAGCASQAMRGLTAAPRPVASAFELEGRLAASDGERAANGSLTWSHTPVADEWTVYSPLGQIVGQLVRTPRGAMLLTADGRTEQAEDADAILPRLLGVPAPIDGLQHWVQASTRPGARVLSLDEAGRPTRIADAGWIIDYTEYAGPAADAAPRRIDAAWGDARIRLVIDQWTPRR</sequence>
<dbReference type="PROSITE" id="PS51257">
    <property type="entry name" value="PROKAR_LIPOPROTEIN"/>
    <property type="match status" value="1"/>
</dbReference>
<dbReference type="Proteomes" id="UP000186819">
    <property type="component" value="Unassembled WGS sequence"/>
</dbReference>
<gene>
    <name evidence="14" type="ORF">SAMN05421829_12136</name>
</gene>
<feature type="signal peptide" evidence="13">
    <location>
        <begin position="1"/>
        <end position="31"/>
    </location>
</feature>
<evidence type="ECO:0000256" key="4">
    <source>
        <dbReference type="ARBA" id="ARBA00016202"/>
    </source>
</evidence>
<dbReference type="InterPro" id="IPR004565">
    <property type="entry name" value="OM_lipoprot_LolB"/>
</dbReference>
<keyword evidence="8" id="KW-0472">Membrane</keyword>
<dbReference type="CDD" id="cd16326">
    <property type="entry name" value="LolB"/>
    <property type="match status" value="1"/>
</dbReference>
<keyword evidence="5" id="KW-0813">Transport</keyword>
<dbReference type="Gene3D" id="2.50.20.10">
    <property type="entry name" value="Lipoprotein localisation LolA/LolB/LppX"/>
    <property type="match status" value="1"/>
</dbReference>
<evidence type="ECO:0000256" key="13">
    <source>
        <dbReference type="SAM" id="SignalP"/>
    </source>
</evidence>
<dbReference type="AlphaFoldDB" id="A0A1N7C1R9"/>
<evidence type="ECO:0000313" key="15">
    <source>
        <dbReference type="Proteomes" id="UP000186819"/>
    </source>
</evidence>
<dbReference type="InterPro" id="IPR029046">
    <property type="entry name" value="LolA/LolB/LppX"/>
</dbReference>
<protein>
    <recommendedName>
        <fullName evidence="4">Outer-membrane lipoprotein LolB</fullName>
    </recommendedName>
</protein>
<dbReference type="OrthoDB" id="9797618at2"/>
<dbReference type="SUPFAM" id="SSF89392">
    <property type="entry name" value="Prokaryotic lipoproteins and lipoprotein localization factors"/>
    <property type="match status" value="1"/>
</dbReference>
<keyword evidence="6 13" id="KW-0732">Signal</keyword>
<evidence type="ECO:0000256" key="5">
    <source>
        <dbReference type="ARBA" id="ARBA00022448"/>
    </source>
</evidence>
<dbReference type="RefSeq" id="WP_076604188.1">
    <property type="nucleotide sequence ID" value="NZ_FTMD01000021.1"/>
</dbReference>
<evidence type="ECO:0000256" key="9">
    <source>
        <dbReference type="ARBA" id="ARBA00023139"/>
    </source>
</evidence>
<evidence type="ECO:0000256" key="8">
    <source>
        <dbReference type="ARBA" id="ARBA00023136"/>
    </source>
</evidence>
<name>A0A1N7C1R9_9RHOO</name>
<evidence type="ECO:0000256" key="10">
    <source>
        <dbReference type="ARBA" id="ARBA00023186"/>
    </source>
</evidence>
<dbReference type="Pfam" id="PF03550">
    <property type="entry name" value="LolB"/>
    <property type="match status" value="1"/>
</dbReference>
<dbReference type="GO" id="GO:0015031">
    <property type="term" value="P:protein transport"/>
    <property type="evidence" value="ECO:0007669"/>
    <property type="project" value="UniProtKB-KW"/>
</dbReference>
<comment type="subunit">
    <text evidence="3">Monomer.</text>
</comment>
<feature type="chain" id="PRO_5009940697" description="Outer-membrane lipoprotein LolB" evidence="13">
    <location>
        <begin position="32"/>
        <end position="196"/>
    </location>
</feature>